<feature type="domain" description="PiggyBac transposable element-derived protein" evidence="1">
    <location>
        <begin position="1"/>
        <end position="125"/>
    </location>
</feature>
<evidence type="ECO:0000259" key="1">
    <source>
        <dbReference type="Pfam" id="PF13843"/>
    </source>
</evidence>
<reference evidence="2" key="1">
    <citation type="submission" date="2021-02" db="EMBL/GenBank/DDBJ databases">
        <authorList>
            <person name="Bekaert M."/>
        </authorList>
    </citation>
    <scope>NUCLEOTIDE SEQUENCE</scope>
    <source>
        <strain evidence="2">IoA-00</strain>
    </source>
</reference>
<protein>
    <submittedName>
        <fullName evidence="2">(salmon louse) hypothetical protein</fullName>
    </submittedName>
</protein>
<dbReference type="Pfam" id="PF13843">
    <property type="entry name" value="DDE_Tnp_1_7"/>
    <property type="match status" value="1"/>
</dbReference>
<evidence type="ECO:0000313" key="3">
    <source>
        <dbReference type="Proteomes" id="UP000675881"/>
    </source>
</evidence>
<dbReference type="PANTHER" id="PTHR47055">
    <property type="entry name" value="DDE_TNP_1_7 DOMAIN-CONTAINING PROTEIN"/>
    <property type="match status" value="1"/>
</dbReference>
<dbReference type="InterPro" id="IPR029526">
    <property type="entry name" value="PGBD"/>
</dbReference>
<dbReference type="PANTHER" id="PTHR47055:SF3">
    <property type="entry name" value="PHORBOL-ESTER_DAG-TYPE DOMAIN-CONTAINING PROTEIN"/>
    <property type="match status" value="1"/>
</dbReference>
<keyword evidence="3" id="KW-1185">Reference proteome</keyword>
<name>A0A7R8H4V0_LEPSM</name>
<dbReference type="EMBL" id="HG994581">
    <property type="protein sequence ID" value="CAF2869214.1"/>
    <property type="molecule type" value="Genomic_DNA"/>
</dbReference>
<evidence type="ECO:0000313" key="2">
    <source>
        <dbReference type="EMBL" id="CAF2869214.1"/>
    </source>
</evidence>
<gene>
    <name evidence="2" type="ORF">LSAA_6300</name>
</gene>
<accession>A0A7R8H4V0</accession>
<dbReference type="InterPro" id="IPR052638">
    <property type="entry name" value="PiggyBac_TE-derived"/>
</dbReference>
<proteinExistence type="predicted"/>
<dbReference type="GO" id="GO:0043565">
    <property type="term" value="F:sequence-specific DNA binding"/>
    <property type="evidence" value="ECO:0007669"/>
    <property type="project" value="TreeGrafter"/>
</dbReference>
<organism evidence="2 3">
    <name type="scientific">Lepeophtheirus salmonis</name>
    <name type="common">Salmon louse</name>
    <name type="synonym">Caligus salmonis</name>
    <dbReference type="NCBI Taxonomy" id="72036"/>
    <lineage>
        <taxon>Eukaryota</taxon>
        <taxon>Metazoa</taxon>
        <taxon>Ecdysozoa</taxon>
        <taxon>Arthropoda</taxon>
        <taxon>Crustacea</taxon>
        <taxon>Multicrustacea</taxon>
        <taxon>Hexanauplia</taxon>
        <taxon>Copepoda</taxon>
        <taxon>Siphonostomatoida</taxon>
        <taxon>Caligidae</taxon>
        <taxon>Lepeophtheirus</taxon>
    </lineage>
</organism>
<dbReference type="Proteomes" id="UP000675881">
    <property type="component" value="Chromosome 2"/>
</dbReference>
<sequence length="150" mass="17291">MRYFFGILLVSGYCSVPRRQLFWQLQPDTHNEAIAKSIRRGHFDEIMKYFHAANIHFQTSNDKFEKVQPLLDILNTNFSKFGVVLDPANESIDEAKIPYFEPHPSKQFLRGKPIRLRCKAWVAADPKATPHQSYKSMDPILKIVPSIASS</sequence>
<dbReference type="AlphaFoldDB" id="A0A7R8H4V0"/>